<proteinExistence type="inferred from homology"/>
<evidence type="ECO:0000256" key="3">
    <source>
        <dbReference type="ARBA" id="ARBA00007588"/>
    </source>
</evidence>
<dbReference type="PANTHER" id="PTHR42802">
    <property type="entry name" value="MONOOXYGENASE"/>
    <property type="match status" value="1"/>
</dbReference>
<dbReference type="GO" id="GO:0004497">
    <property type="term" value="F:monooxygenase activity"/>
    <property type="evidence" value="ECO:0007669"/>
    <property type="project" value="UniProtKB-KW"/>
</dbReference>
<evidence type="ECO:0000256" key="11">
    <source>
        <dbReference type="ARBA" id="ARBA00029939"/>
    </source>
</evidence>
<dbReference type="InterPro" id="IPR025700">
    <property type="entry name" value="Lys/Orn_oxygenase"/>
</dbReference>
<evidence type="ECO:0000256" key="2">
    <source>
        <dbReference type="ARBA" id="ARBA00004924"/>
    </source>
</evidence>
<evidence type="ECO:0000256" key="14">
    <source>
        <dbReference type="ARBA" id="ARBA00032738"/>
    </source>
</evidence>
<dbReference type="EC" id="1.14.13.59" evidence="4"/>
<evidence type="ECO:0000256" key="1">
    <source>
        <dbReference type="ARBA" id="ARBA00001974"/>
    </source>
</evidence>
<evidence type="ECO:0000256" key="7">
    <source>
        <dbReference type="ARBA" id="ARBA00022827"/>
    </source>
</evidence>
<keyword evidence="6" id="KW-0285">Flavoprotein</keyword>
<evidence type="ECO:0000256" key="5">
    <source>
        <dbReference type="ARBA" id="ARBA00016406"/>
    </source>
</evidence>
<evidence type="ECO:0000256" key="15">
    <source>
        <dbReference type="ARBA" id="ARBA00048407"/>
    </source>
</evidence>
<dbReference type="SUPFAM" id="SSF51905">
    <property type="entry name" value="FAD/NAD(P)-binding domain"/>
    <property type="match status" value="2"/>
</dbReference>
<evidence type="ECO:0000313" key="17">
    <source>
        <dbReference type="Proteomes" id="UP000606115"/>
    </source>
</evidence>
<comment type="caution">
    <text evidence="16">The sequence shown here is derived from an EMBL/GenBank/DDBJ whole genome shotgun (WGS) entry which is preliminary data.</text>
</comment>
<keyword evidence="10 16" id="KW-0503">Monooxygenase</keyword>
<dbReference type="PRINTS" id="PR00368">
    <property type="entry name" value="FADPNR"/>
</dbReference>
<dbReference type="GeneID" id="303303763"/>
<evidence type="ECO:0000256" key="8">
    <source>
        <dbReference type="ARBA" id="ARBA00022857"/>
    </source>
</evidence>
<keyword evidence="7" id="KW-0274">FAD</keyword>
<evidence type="ECO:0000256" key="9">
    <source>
        <dbReference type="ARBA" id="ARBA00023002"/>
    </source>
</evidence>
<comment type="similarity">
    <text evidence="3">Belongs to the lysine N(6)-hydroxylase/L-ornithine N(5)-oxygenase family.</text>
</comment>
<gene>
    <name evidence="16" type="ORF">GCM10007173_13930</name>
</gene>
<keyword evidence="17" id="KW-1185">Reference proteome</keyword>
<evidence type="ECO:0000313" key="16">
    <source>
        <dbReference type="EMBL" id="GGJ56322.1"/>
    </source>
</evidence>
<dbReference type="InterPro" id="IPR036188">
    <property type="entry name" value="FAD/NAD-bd_sf"/>
</dbReference>
<dbReference type="EMBL" id="BMKX01000002">
    <property type="protein sequence ID" value="GGJ56322.1"/>
    <property type="molecule type" value="Genomic_DNA"/>
</dbReference>
<comment type="cofactor">
    <cofactor evidence="1">
        <name>FAD</name>
        <dbReference type="ChEBI" id="CHEBI:57692"/>
    </cofactor>
</comment>
<comment type="catalytic activity">
    <reaction evidence="15">
        <text>L-lysine + NADPH + O2 = N(6)-hydroxy-L-lysine + NADP(+) + H2O</text>
        <dbReference type="Rhea" id="RHEA:23228"/>
        <dbReference type="ChEBI" id="CHEBI:15377"/>
        <dbReference type="ChEBI" id="CHEBI:15379"/>
        <dbReference type="ChEBI" id="CHEBI:32551"/>
        <dbReference type="ChEBI" id="CHEBI:57783"/>
        <dbReference type="ChEBI" id="CHEBI:57820"/>
        <dbReference type="ChEBI" id="CHEBI:58349"/>
        <dbReference type="EC" id="1.14.13.59"/>
    </reaction>
</comment>
<evidence type="ECO:0000256" key="12">
    <source>
        <dbReference type="ARBA" id="ARBA00031158"/>
    </source>
</evidence>
<reference evidence="17" key="1">
    <citation type="journal article" date="2019" name="Int. J. Syst. Evol. Microbiol.">
        <title>The Global Catalogue of Microorganisms (GCM) 10K type strain sequencing project: providing services to taxonomists for standard genome sequencing and annotation.</title>
        <authorList>
            <consortium name="The Broad Institute Genomics Platform"/>
            <consortium name="The Broad Institute Genome Sequencing Center for Infectious Disease"/>
            <person name="Wu L."/>
            <person name="Ma J."/>
        </authorList>
    </citation>
    <scope>NUCLEOTIDE SEQUENCE [LARGE SCALE GENOMIC DNA]</scope>
    <source>
        <strain evidence="17">CGMCC 1.3685</strain>
    </source>
</reference>
<evidence type="ECO:0000256" key="13">
    <source>
        <dbReference type="ARBA" id="ARBA00032493"/>
    </source>
</evidence>
<comment type="pathway">
    <text evidence="2">Siderophore biosynthesis.</text>
</comment>
<dbReference type="Pfam" id="PF13434">
    <property type="entry name" value="Lys_Orn_oxgnase"/>
    <property type="match status" value="1"/>
</dbReference>
<evidence type="ECO:0000256" key="6">
    <source>
        <dbReference type="ARBA" id="ARBA00022630"/>
    </source>
</evidence>
<organism evidence="16 17">
    <name type="scientific">Glutamicibacter ardleyensis</name>
    <dbReference type="NCBI Taxonomy" id="225894"/>
    <lineage>
        <taxon>Bacteria</taxon>
        <taxon>Bacillati</taxon>
        <taxon>Actinomycetota</taxon>
        <taxon>Actinomycetes</taxon>
        <taxon>Micrococcales</taxon>
        <taxon>Micrococcaceae</taxon>
        <taxon>Glutamicibacter</taxon>
    </lineage>
</organism>
<accession>A0ABQ2DHF3</accession>
<protein>
    <recommendedName>
        <fullName evidence="5">L-lysine N6-monooxygenase MbtG</fullName>
        <ecNumber evidence="4">1.14.13.59</ecNumber>
    </recommendedName>
    <alternativeName>
        <fullName evidence="14">Lysine 6-N-hydroxylase</fullName>
    </alternativeName>
    <alternativeName>
        <fullName evidence="13">Lysine N6-hydroxylase</fullName>
    </alternativeName>
    <alternativeName>
        <fullName evidence="11">Lysine-N-oxygenase</fullName>
    </alternativeName>
    <alternativeName>
        <fullName evidence="12">Mycobactin synthase protein G</fullName>
    </alternativeName>
</protein>
<dbReference type="Gene3D" id="3.50.50.60">
    <property type="entry name" value="FAD/NAD(P)-binding domain"/>
    <property type="match status" value="1"/>
</dbReference>
<dbReference type="RefSeq" id="WP_188684670.1">
    <property type="nucleotide sequence ID" value="NZ_BMKX01000002.1"/>
</dbReference>
<evidence type="ECO:0000256" key="4">
    <source>
        <dbReference type="ARBA" id="ARBA00013076"/>
    </source>
</evidence>
<dbReference type="PANTHER" id="PTHR42802:SF1">
    <property type="entry name" value="L-ORNITHINE N(5)-MONOOXYGENASE"/>
    <property type="match status" value="1"/>
</dbReference>
<name>A0ABQ2DHF3_9MICC</name>
<keyword evidence="9" id="KW-0560">Oxidoreductase</keyword>
<dbReference type="Proteomes" id="UP000606115">
    <property type="component" value="Unassembled WGS sequence"/>
</dbReference>
<keyword evidence="8" id="KW-0521">NADP</keyword>
<sequence>MTRALAQEHFDVIAIGAGPFNLGFAALTAPLPELKVAVLDASDHFVWHPGMMLDGAHLQVPFMADLVTLADPTNKFSFLNYLKEQGRIYPFYIRENFYALRNEYSNYLAWASRLLPSVRFGHRVLSAEYTDGAYQLSVLTAQGVTHFSADKLVLGTGSKPYLPPIIDEAAQTTGKVMHSSDYMFHREEIFAPRQQASRPQIACVLGSGQSAAEIFLDLLRNLPEEDHLIWATRSERYFPLEYTKLTLEMTSPEYIDHFHALPVEKRDALSAEQKGLYKGINADLIDEIYEELYQRSISKAANVHLRTGCSASGIGALGEGLSVSLRHERTEENLEFCADTLVMATGYRSRTPDFLNGITQRITYLADGRVDVDREYSIGACEDIFVQNAELHTHGFTAPDLGMGAYRNSVIINRITGREVYPVEERIAFQRFGAAELTDLPTVTTSSSRD</sequence>
<evidence type="ECO:0000256" key="10">
    <source>
        <dbReference type="ARBA" id="ARBA00023033"/>
    </source>
</evidence>